<dbReference type="Pfam" id="PF01266">
    <property type="entry name" value="DAO"/>
    <property type="match status" value="1"/>
</dbReference>
<dbReference type="GO" id="GO:0005737">
    <property type="term" value="C:cytoplasm"/>
    <property type="evidence" value="ECO:0007669"/>
    <property type="project" value="TreeGrafter"/>
</dbReference>
<keyword evidence="1 3" id="KW-0560">Oxidoreductase</keyword>
<dbReference type="Gene3D" id="3.30.9.10">
    <property type="entry name" value="D-Amino Acid Oxidase, subunit A, domain 2"/>
    <property type="match status" value="1"/>
</dbReference>
<gene>
    <name evidence="3" type="ordered locus">A9601_19131</name>
</gene>
<name>A2BTT5_PROMS</name>
<dbReference type="OrthoDB" id="9794226at2"/>
<dbReference type="eggNOG" id="COG0665">
    <property type="taxonomic scope" value="Bacteria"/>
</dbReference>
<reference evidence="3 4" key="1">
    <citation type="journal article" date="2007" name="PLoS Genet.">
        <title>Patterns and implications of gene gain and loss in the evolution of Prochlorococcus.</title>
        <authorList>
            <person name="Kettler G.C."/>
            <person name="Martiny A.C."/>
            <person name="Huang K."/>
            <person name="Zucker J."/>
            <person name="Coleman M.L."/>
            <person name="Rodrigue S."/>
            <person name="Chen F."/>
            <person name="Lapidus A."/>
            <person name="Ferriera S."/>
            <person name="Johnson J."/>
            <person name="Steglich C."/>
            <person name="Church G.M."/>
            <person name="Richardson P."/>
            <person name="Chisholm S.W."/>
        </authorList>
    </citation>
    <scope>NUCLEOTIDE SEQUENCE [LARGE SCALE GENOMIC DNA]</scope>
    <source>
        <strain evidence="3 4">AS9601</strain>
    </source>
</reference>
<dbReference type="GO" id="GO:0003884">
    <property type="term" value="F:D-amino-acid oxidase activity"/>
    <property type="evidence" value="ECO:0007669"/>
    <property type="project" value="UniProtKB-EC"/>
</dbReference>
<dbReference type="RefSeq" id="WP_011819313.1">
    <property type="nucleotide sequence ID" value="NC_008816.1"/>
</dbReference>
<evidence type="ECO:0000313" key="4">
    <source>
        <dbReference type="Proteomes" id="UP000002590"/>
    </source>
</evidence>
<dbReference type="InterPro" id="IPR006076">
    <property type="entry name" value="FAD-dep_OxRdtase"/>
</dbReference>
<dbReference type="AlphaFoldDB" id="A2BTT5"/>
<protein>
    <submittedName>
        <fullName evidence="3">NAD binding site:D-amino acid oxidase</fullName>
        <ecNumber evidence="3">1.4.3.3</ecNumber>
    </submittedName>
</protein>
<sequence>MKSLKENFQKARILVIGSGIIGKFNALELSELGFQVTIIDQTQLQNSSNAALGLLMGNMYQKRKGRSWALRKQSIELWPKWITFLQKFNYELDIEKPLIQLTTNEEKFKKLETFIYENNDLNLRTLESNSIIIQNLNKAFQTKNIKGMISFKDGRVNALSLLKTLDKYLKHKKVNSLEGEIIKIRKSNNQWISTTRNNEDIKSDMVILCNSLKAVDLIDSVSHKIKLKPVLGQAIEIDIDDAEVDLLSLPKQFSINGKNIIPKSKNKLIIGSTDEYNTKPEENVLEKLTNFLDQKPDWLMKGKIAKKWYGIRSRPDGEPSPIMKNINDGLIICTGFYKNGILLAPACSKWVANEIQNYLS</sequence>
<evidence type="ECO:0000259" key="2">
    <source>
        <dbReference type="Pfam" id="PF01266"/>
    </source>
</evidence>
<evidence type="ECO:0000313" key="3">
    <source>
        <dbReference type="EMBL" id="ABM71196.1"/>
    </source>
</evidence>
<evidence type="ECO:0000256" key="1">
    <source>
        <dbReference type="ARBA" id="ARBA00023002"/>
    </source>
</evidence>
<dbReference type="KEGG" id="pmb:A9601_19131"/>
<organism evidence="3 4">
    <name type="scientific">Prochlorococcus marinus (strain AS9601)</name>
    <dbReference type="NCBI Taxonomy" id="146891"/>
    <lineage>
        <taxon>Bacteria</taxon>
        <taxon>Bacillati</taxon>
        <taxon>Cyanobacteriota</taxon>
        <taxon>Cyanophyceae</taxon>
        <taxon>Synechococcales</taxon>
        <taxon>Prochlorococcaceae</taxon>
        <taxon>Prochlorococcus</taxon>
    </lineage>
</organism>
<dbReference type="SUPFAM" id="SSF51971">
    <property type="entry name" value="Nucleotide-binding domain"/>
    <property type="match status" value="1"/>
</dbReference>
<dbReference type="EMBL" id="CP000551">
    <property type="protein sequence ID" value="ABM71196.1"/>
    <property type="molecule type" value="Genomic_DNA"/>
</dbReference>
<dbReference type="PANTHER" id="PTHR13847:SF289">
    <property type="entry name" value="GLYCINE OXIDASE"/>
    <property type="match status" value="1"/>
</dbReference>
<dbReference type="EC" id="1.4.3.3" evidence="3"/>
<dbReference type="STRING" id="146891.A9601_19131"/>
<proteinExistence type="predicted"/>
<dbReference type="InterPro" id="IPR036188">
    <property type="entry name" value="FAD/NAD-bd_sf"/>
</dbReference>
<accession>A2BTT5</accession>
<feature type="domain" description="FAD dependent oxidoreductase" evidence="2">
    <location>
        <begin position="12"/>
        <end position="353"/>
    </location>
</feature>
<dbReference type="Proteomes" id="UP000002590">
    <property type="component" value="Chromosome"/>
</dbReference>
<dbReference type="Gene3D" id="3.50.50.60">
    <property type="entry name" value="FAD/NAD(P)-binding domain"/>
    <property type="match status" value="1"/>
</dbReference>
<dbReference type="HOGENOM" id="CLU_007884_4_5_3"/>
<dbReference type="PANTHER" id="PTHR13847">
    <property type="entry name" value="SARCOSINE DEHYDROGENASE-RELATED"/>
    <property type="match status" value="1"/>
</dbReference>